<evidence type="ECO:0000313" key="3">
    <source>
        <dbReference type="Proteomes" id="UP000054166"/>
    </source>
</evidence>
<name>A0A0C3GMI4_PILCF</name>
<dbReference type="Proteomes" id="UP000054166">
    <property type="component" value="Unassembled WGS sequence"/>
</dbReference>
<evidence type="ECO:0000259" key="1">
    <source>
        <dbReference type="Pfam" id="PF13837"/>
    </source>
</evidence>
<accession>A0A0C3GMI4</accession>
<feature type="non-terminal residue" evidence="2">
    <location>
        <position position="1"/>
    </location>
</feature>
<sequence>ADKAQWDEEEIVALLDYLLDHKSAIGEAGSFKMPTFKAAADSISGLLVNGPIKMGKMCKTKWRTLKSTYSAIQKYQESSGMHWDYTTGASI</sequence>
<reference evidence="3" key="2">
    <citation type="submission" date="2015-01" db="EMBL/GenBank/DDBJ databases">
        <title>Evolutionary Origins and Diversification of the Mycorrhizal Mutualists.</title>
        <authorList>
            <consortium name="DOE Joint Genome Institute"/>
            <consortium name="Mycorrhizal Genomics Consortium"/>
            <person name="Kohler A."/>
            <person name="Kuo A."/>
            <person name="Nagy L.G."/>
            <person name="Floudas D."/>
            <person name="Copeland A."/>
            <person name="Barry K.W."/>
            <person name="Cichocki N."/>
            <person name="Veneault-Fourrey C."/>
            <person name="LaButti K."/>
            <person name="Lindquist E.A."/>
            <person name="Lipzen A."/>
            <person name="Lundell T."/>
            <person name="Morin E."/>
            <person name="Murat C."/>
            <person name="Riley R."/>
            <person name="Ohm R."/>
            <person name="Sun H."/>
            <person name="Tunlid A."/>
            <person name="Henrissat B."/>
            <person name="Grigoriev I.V."/>
            <person name="Hibbett D.S."/>
            <person name="Martin F."/>
        </authorList>
    </citation>
    <scope>NUCLEOTIDE SEQUENCE [LARGE SCALE GENOMIC DNA]</scope>
    <source>
        <strain evidence="3">F 1598</strain>
    </source>
</reference>
<feature type="domain" description="Myb/SANT-like DNA-binding" evidence="1">
    <location>
        <begin position="4"/>
        <end position="85"/>
    </location>
</feature>
<dbReference type="AlphaFoldDB" id="A0A0C3GMI4"/>
<dbReference type="EMBL" id="KN832971">
    <property type="protein sequence ID" value="KIM91721.1"/>
    <property type="molecule type" value="Genomic_DNA"/>
</dbReference>
<evidence type="ECO:0000313" key="2">
    <source>
        <dbReference type="EMBL" id="KIM91721.1"/>
    </source>
</evidence>
<dbReference type="InterPro" id="IPR044822">
    <property type="entry name" value="Myb_DNA-bind_4"/>
</dbReference>
<organism evidence="2 3">
    <name type="scientific">Piloderma croceum (strain F 1598)</name>
    <dbReference type="NCBI Taxonomy" id="765440"/>
    <lineage>
        <taxon>Eukaryota</taxon>
        <taxon>Fungi</taxon>
        <taxon>Dikarya</taxon>
        <taxon>Basidiomycota</taxon>
        <taxon>Agaricomycotina</taxon>
        <taxon>Agaricomycetes</taxon>
        <taxon>Agaricomycetidae</taxon>
        <taxon>Atheliales</taxon>
        <taxon>Atheliaceae</taxon>
        <taxon>Piloderma</taxon>
    </lineage>
</organism>
<protein>
    <recommendedName>
        <fullName evidence="1">Myb/SANT-like DNA-binding domain-containing protein</fullName>
    </recommendedName>
</protein>
<gene>
    <name evidence="2" type="ORF">PILCRDRAFT_52541</name>
</gene>
<proteinExistence type="predicted"/>
<keyword evidence="3" id="KW-1185">Reference proteome</keyword>
<feature type="non-terminal residue" evidence="2">
    <location>
        <position position="91"/>
    </location>
</feature>
<dbReference type="InParanoid" id="A0A0C3GMI4"/>
<dbReference type="Pfam" id="PF13837">
    <property type="entry name" value="Myb_DNA-bind_4"/>
    <property type="match status" value="1"/>
</dbReference>
<dbReference type="OrthoDB" id="2684442at2759"/>
<reference evidence="2 3" key="1">
    <citation type="submission" date="2014-04" db="EMBL/GenBank/DDBJ databases">
        <authorList>
            <consortium name="DOE Joint Genome Institute"/>
            <person name="Kuo A."/>
            <person name="Tarkka M."/>
            <person name="Buscot F."/>
            <person name="Kohler A."/>
            <person name="Nagy L.G."/>
            <person name="Floudas D."/>
            <person name="Copeland A."/>
            <person name="Barry K.W."/>
            <person name="Cichocki N."/>
            <person name="Veneault-Fourrey C."/>
            <person name="LaButti K."/>
            <person name="Lindquist E.A."/>
            <person name="Lipzen A."/>
            <person name="Lundell T."/>
            <person name="Morin E."/>
            <person name="Murat C."/>
            <person name="Sun H."/>
            <person name="Tunlid A."/>
            <person name="Henrissat B."/>
            <person name="Grigoriev I.V."/>
            <person name="Hibbett D.S."/>
            <person name="Martin F."/>
            <person name="Nordberg H.P."/>
            <person name="Cantor M.N."/>
            <person name="Hua S.X."/>
        </authorList>
    </citation>
    <scope>NUCLEOTIDE SEQUENCE [LARGE SCALE GENOMIC DNA]</scope>
    <source>
        <strain evidence="2 3">F 1598</strain>
    </source>
</reference>
<dbReference type="HOGENOM" id="CLU_082499_5_0_1"/>